<keyword evidence="2" id="KW-1185">Reference proteome</keyword>
<dbReference type="HOGENOM" id="CLU_058490_2_0_1"/>
<dbReference type="AlphaFoldDB" id="A0A0C3HWV4"/>
<name>A0A0C3HWV4_OIDMZ</name>
<reference evidence="2" key="2">
    <citation type="submission" date="2015-01" db="EMBL/GenBank/DDBJ databases">
        <title>Evolutionary Origins and Diversification of the Mycorrhizal Mutualists.</title>
        <authorList>
            <consortium name="DOE Joint Genome Institute"/>
            <consortium name="Mycorrhizal Genomics Consortium"/>
            <person name="Kohler A."/>
            <person name="Kuo A."/>
            <person name="Nagy L.G."/>
            <person name="Floudas D."/>
            <person name="Copeland A."/>
            <person name="Barry K.W."/>
            <person name="Cichocki N."/>
            <person name="Veneault-Fourrey C."/>
            <person name="LaButti K."/>
            <person name="Lindquist E.A."/>
            <person name="Lipzen A."/>
            <person name="Lundell T."/>
            <person name="Morin E."/>
            <person name="Murat C."/>
            <person name="Riley R."/>
            <person name="Ohm R."/>
            <person name="Sun H."/>
            <person name="Tunlid A."/>
            <person name="Henrissat B."/>
            <person name="Grigoriev I.V."/>
            <person name="Hibbett D.S."/>
            <person name="Martin F."/>
        </authorList>
    </citation>
    <scope>NUCLEOTIDE SEQUENCE [LARGE SCALE GENOMIC DNA]</scope>
    <source>
        <strain evidence="2">Zn</strain>
    </source>
</reference>
<accession>A0A0C3HWV4</accession>
<dbReference type="OrthoDB" id="3434589at2759"/>
<evidence type="ECO:0000313" key="2">
    <source>
        <dbReference type="Proteomes" id="UP000054321"/>
    </source>
</evidence>
<dbReference type="Proteomes" id="UP000054321">
    <property type="component" value="Unassembled WGS sequence"/>
</dbReference>
<evidence type="ECO:0000313" key="1">
    <source>
        <dbReference type="EMBL" id="KIN07410.1"/>
    </source>
</evidence>
<dbReference type="InParanoid" id="A0A0C3HWV4"/>
<protein>
    <submittedName>
        <fullName evidence="1">Uncharacterized protein</fullName>
    </submittedName>
</protein>
<reference evidence="1 2" key="1">
    <citation type="submission" date="2014-04" db="EMBL/GenBank/DDBJ databases">
        <authorList>
            <consortium name="DOE Joint Genome Institute"/>
            <person name="Kuo A."/>
            <person name="Martino E."/>
            <person name="Perotto S."/>
            <person name="Kohler A."/>
            <person name="Nagy L.G."/>
            <person name="Floudas D."/>
            <person name="Copeland A."/>
            <person name="Barry K.W."/>
            <person name="Cichocki N."/>
            <person name="Veneault-Fourrey C."/>
            <person name="LaButti K."/>
            <person name="Lindquist E.A."/>
            <person name="Lipzen A."/>
            <person name="Lundell T."/>
            <person name="Morin E."/>
            <person name="Murat C."/>
            <person name="Sun H."/>
            <person name="Tunlid A."/>
            <person name="Henrissat B."/>
            <person name="Grigoriev I.V."/>
            <person name="Hibbett D.S."/>
            <person name="Martin F."/>
            <person name="Nordberg H.P."/>
            <person name="Cantor M.N."/>
            <person name="Hua S.X."/>
        </authorList>
    </citation>
    <scope>NUCLEOTIDE SEQUENCE [LARGE SCALE GENOMIC DNA]</scope>
    <source>
        <strain evidence="1 2">Zn</strain>
    </source>
</reference>
<gene>
    <name evidence="1" type="ORF">OIDMADRAFT_47318</name>
</gene>
<proteinExistence type="predicted"/>
<dbReference type="EMBL" id="KN832870">
    <property type="protein sequence ID" value="KIN07410.1"/>
    <property type="molecule type" value="Genomic_DNA"/>
</dbReference>
<organism evidence="1 2">
    <name type="scientific">Oidiodendron maius (strain Zn)</name>
    <dbReference type="NCBI Taxonomy" id="913774"/>
    <lineage>
        <taxon>Eukaryota</taxon>
        <taxon>Fungi</taxon>
        <taxon>Dikarya</taxon>
        <taxon>Ascomycota</taxon>
        <taxon>Pezizomycotina</taxon>
        <taxon>Leotiomycetes</taxon>
        <taxon>Leotiomycetes incertae sedis</taxon>
        <taxon>Myxotrichaceae</taxon>
        <taxon>Oidiodendron</taxon>
    </lineage>
</organism>
<sequence length="291" mass="33114">MESLIGSNVDLKGLLDVEETIHFTNLTDLRQAIRDFYIAPDRDSLCDYTILIMGFPASSFINFDDYDDNDDDEPLLPGHGKILYLEDRQALFITMPGYPHERASRLFGRLIDRKLEAMKCADELVTQGGPAVEMNNVRKSPDESWTLSGPRYITFAVEAGASESPRALALNAKIWLEHEESHVAQVVTIKISRVREEIFFSVWTNTTQEKDTRAEHPRRASEVQMVRVTLAQERPVASKTISLSFKKLFEREPRKGTAEKDLILSKRELGEIARRIWLDMGFKIPSPAVES</sequence>